<dbReference type="InParanoid" id="A7RP16"/>
<dbReference type="KEGG" id="nve:5518919"/>
<evidence type="ECO:0000313" key="4">
    <source>
        <dbReference type="EMBL" id="EDO46836.1"/>
    </source>
</evidence>
<keyword evidence="5" id="KW-1185">Reference proteome</keyword>
<sequence length="421" mass="49133">MATCCSLDAELASKHDSIQEQTDKVLKNARCRSHLNHYLDELDRKFSVDLRDQEVINIRKDMEYIASQFAKKVACHDARFKGEILNSGSHYEGLQVSAPDEFDYMIEIEELSKQSMVDFRPTTDSGFFYGYSKASNRWKDCISLFCTDHNQPLRLQSICPLCSNNSKLYQRILDPEKVQDVFRKIADEVMEELLLPKYWEHGGFNRPRFSGHRKHGPATMFQLIYRTEKEIKINIDITLAIKVPKPTPSVVLQSLKIMRQEPCSSRMDVRILLGTDPGVHMIPLYSKMMLQKRKYAKKHAWRLSTSLVEGRIFQELGYDALPSRAIRVMKILRKEYLTYFSRKTVRQRRPRKTAAKKNKASQKEQVRNQIEDDTTDLTDNDEDESSKTKNYFIKGAITELQKVFEDLDVTFDPVVMKREQY</sequence>
<dbReference type="PANTHER" id="PTHR10656:SF70">
    <property type="entry name" value="PROTEIN MAB-21-RELATED"/>
    <property type="match status" value="1"/>
</dbReference>
<dbReference type="PANTHER" id="PTHR10656">
    <property type="entry name" value="CELL FATE DETERMINING PROTEIN MAB21-RELATED"/>
    <property type="match status" value="1"/>
</dbReference>
<organism evidence="4 5">
    <name type="scientific">Nematostella vectensis</name>
    <name type="common">Starlet sea anemone</name>
    <dbReference type="NCBI Taxonomy" id="45351"/>
    <lineage>
        <taxon>Eukaryota</taxon>
        <taxon>Metazoa</taxon>
        <taxon>Cnidaria</taxon>
        <taxon>Anthozoa</taxon>
        <taxon>Hexacorallia</taxon>
        <taxon>Actiniaria</taxon>
        <taxon>Edwardsiidae</taxon>
        <taxon>Nematostella</taxon>
    </lineage>
</organism>
<feature type="region of interest" description="Disordered" evidence="2">
    <location>
        <begin position="347"/>
        <end position="385"/>
    </location>
</feature>
<reference evidence="4 5" key="1">
    <citation type="journal article" date="2007" name="Science">
        <title>Sea anemone genome reveals ancestral eumetazoan gene repertoire and genomic organization.</title>
        <authorList>
            <person name="Putnam N.H."/>
            <person name="Srivastava M."/>
            <person name="Hellsten U."/>
            <person name="Dirks B."/>
            <person name="Chapman J."/>
            <person name="Salamov A."/>
            <person name="Terry A."/>
            <person name="Shapiro H."/>
            <person name="Lindquist E."/>
            <person name="Kapitonov V.V."/>
            <person name="Jurka J."/>
            <person name="Genikhovich G."/>
            <person name="Grigoriev I.V."/>
            <person name="Lucas S.M."/>
            <person name="Steele R.E."/>
            <person name="Finnerty J.R."/>
            <person name="Technau U."/>
            <person name="Martindale M.Q."/>
            <person name="Rokhsar D.S."/>
        </authorList>
    </citation>
    <scope>NUCLEOTIDE SEQUENCE [LARGE SCALE GENOMIC DNA]</scope>
    <source>
        <strain evidence="5">CH2 X CH6</strain>
    </source>
</reference>
<accession>A7RP16</accession>
<dbReference type="Gene3D" id="3.30.460.90">
    <property type="match status" value="1"/>
</dbReference>
<evidence type="ECO:0000256" key="2">
    <source>
        <dbReference type="SAM" id="MobiDB-lite"/>
    </source>
</evidence>
<evidence type="ECO:0000256" key="1">
    <source>
        <dbReference type="ARBA" id="ARBA00001946"/>
    </source>
</evidence>
<dbReference type="EMBL" id="DS469524">
    <property type="protein sequence ID" value="EDO46836.1"/>
    <property type="molecule type" value="Genomic_DNA"/>
</dbReference>
<evidence type="ECO:0000259" key="3">
    <source>
        <dbReference type="Pfam" id="PF03281"/>
    </source>
</evidence>
<dbReference type="Pfam" id="PF03281">
    <property type="entry name" value="Mab-21"/>
    <property type="match status" value="1"/>
</dbReference>
<dbReference type="Proteomes" id="UP000001593">
    <property type="component" value="Unassembled WGS sequence"/>
</dbReference>
<name>A7RP16_NEMVE</name>
<feature type="compositionally biased region" description="Acidic residues" evidence="2">
    <location>
        <begin position="371"/>
        <end position="384"/>
    </location>
</feature>
<dbReference type="OrthoDB" id="5984826at2759"/>
<evidence type="ECO:0000313" key="5">
    <source>
        <dbReference type="Proteomes" id="UP000001593"/>
    </source>
</evidence>
<dbReference type="AlphaFoldDB" id="A7RP16"/>
<dbReference type="HOGENOM" id="CLU_652674_0_0_1"/>
<dbReference type="InterPro" id="IPR046903">
    <property type="entry name" value="Mab-21-like_nuc_Trfase"/>
</dbReference>
<proteinExistence type="predicted"/>
<protein>
    <recommendedName>
        <fullName evidence="3">Mab-21-like nucleotidyltransferase domain-containing protein</fullName>
    </recommendedName>
</protein>
<comment type="cofactor">
    <cofactor evidence="1">
        <name>Mg(2+)</name>
        <dbReference type="ChEBI" id="CHEBI:18420"/>
    </cofactor>
</comment>
<feature type="domain" description="Mab-21-like nucleotidyltransferase" evidence="3">
    <location>
        <begin position="90"/>
        <end position="249"/>
    </location>
</feature>
<feature type="compositionally biased region" description="Basic residues" evidence="2">
    <location>
        <begin position="347"/>
        <end position="360"/>
    </location>
</feature>
<gene>
    <name evidence="4" type="ORF">NEMVEDRAFT_v1g199942</name>
</gene>
<feature type="compositionally biased region" description="Basic and acidic residues" evidence="2">
    <location>
        <begin position="361"/>
        <end position="370"/>
    </location>
</feature>